<dbReference type="OrthoDB" id="9805788at2"/>
<feature type="transmembrane region" description="Helical" evidence="10">
    <location>
        <begin position="363"/>
        <end position="383"/>
    </location>
</feature>
<keyword evidence="5 10" id="KW-0812">Transmembrane</keyword>
<feature type="transmembrane region" description="Helical" evidence="10">
    <location>
        <begin position="186"/>
        <end position="204"/>
    </location>
</feature>
<feature type="transmembrane region" description="Helical" evidence="10">
    <location>
        <begin position="459"/>
        <end position="478"/>
    </location>
</feature>
<dbReference type="PANTHER" id="PTHR13285">
    <property type="entry name" value="ACYLTRANSFERASE"/>
    <property type="match status" value="1"/>
</dbReference>
<evidence type="ECO:0000256" key="7">
    <source>
        <dbReference type="ARBA" id="ARBA00023136"/>
    </source>
</evidence>
<dbReference type="Pfam" id="PF03062">
    <property type="entry name" value="MBOAT"/>
    <property type="match status" value="1"/>
</dbReference>
<feature type="transmembrane region" description="Helical" evidence="10">
    <location>
        <begin position="116"/>
        <end position="134"/>
    </location>
</feature>
<dbReference type="RefSeq" id="WP_116050107.1">
    <property type="nucleotide sequence ID" value="NZ_QUBQ01000009.1"/>
</dbReference>
<dbReference type="GO" id="GO:0042121">
    <property type="term" value="P:alginic acid biosynthetic process"/>
    <property type="evidence" value="ECO:0007669"/>
    <property type="project" value="InterPro"/>
</dbReference>
<name>A0A371NZZ3_9BACL</name>
<comment type="similarity">
    <text evidence="2 9">Belongs to the membrane-bound acyltransferase family.</text>
</comment>
<feature type="transmembrane region" description="Helical" evidence="10">
    <location>
        <begin position="7"/>
        <end position="27"/>
    </location>
</feature>
<accession>A0A371NZZ3</accession>
<dbReference type="InterPro" id="IPR028362">
    <property type="entry name" value="AlgI"/>
</dbReference>
<sequence>MLFNSPHFIFLYLPFVFITYFLLNAWTATQRYSKPWLVVCSLFFYGWWNPAYLPLILLSILANYIVGRYLISHKSRPALLAGIVFNLGLLGYFKYLDFILSNVNSLFSANLPLMNIALPLAISFYTFQQISYIIDCYNGKVKEQSLINYSLFVTFFPQLVAGPIVHHRQMMPQFLQPAHHQINYENISLGIYIFSIGLFKKVILADQFSTTVASGMGVLDSITFFDAWIVALSYTFQLYFDFSGYSDMAVGLGLLFNIRIPINFNSPYKATNLQEVMSRWHITLTRFLYDYVYIPVNRKLSRSAFMTKTLRLKTEWITSLSLVLLFLISGIWHGAGWNFIIWGLLIGIGIIVYRLWRKTNIRLPKAIAWGITFAYVNVILVFFKVSSVNEALTFIKAMFGVNGAILPERLFSFLQPLEQLGIVFGPSDVPGKDKALIYIVLGFILILGFKNTSEKAATFKPTLITAIFIVLIFLYAVMDMNKMSEFLYFNF</sequence>
<evidence type="ECO:0000256" key="3">
    <source>
        <dbReference type="ARBA" id="ARBA00022475"/>
    </source>
</evidence>
<evidence type="ECO:0000256" key="8">
    <source>
        <dbReference type="ARBA" id="ARBA00023315"/>
    </source>
</evidence>
<evidence type="ECO:0000256" key="6">
    <source>
        <dbReference type="ARBA" id="ARBA00022989"/>
    </source>
</evidence>
<reference evidence="11 12" key="1">
    <citation type="submission" date="2018-08" db="EMBL/GenBank/DDBJ databases">
        <title>Paenibacillus sp. M4BSY-1, whole genome shotgun sequence.</title>
        <authorList>
            <person name="Tuo L."/>
        </authorList>
    </citation>
    <scope>NUCLEOTIDE SEQUENCE [LARGE SCALE GENOMIC DNA]</scope>
    <source>
        <strain evidence="11 12">M4BSY-1</strain>
    </source>
</reference>
<dbReference type="GO" id="GO:0005886">
    <property type="term" value="C:plasma membrane"/>
    <property type="evidence" value="ECO:0007669"/>
    <property type="project" value="UniProtKB-SubCell"/>
</dbReference>
<dbReference type="InterPro" id="IPR051085">
    <property type="entry name" value="MB_O-acyltransferase"/>
</dbReference>
<evidence type="ECO:0000256" key="2">
    <source>
        <dbReference type="ARBA" id="ARBA00010323"/>
    </source>
</evidence>
<evidence type="ECO:0000313" key="11">
    <source>
        <dbReference type="EMBL" id="REK69235.1"/>
    </source>
</evidence>
<keyword evidence="7 9" id="KW-0472">Membrane</keyword>
<evidence type="ECO:0000256" key="9">
    <source>
        <dbReference type="PIRNR" id="PIRNR016636"/>
    </source>
</evidence>
<dbReference type="InterPro" id="IPR004299">
    <property type="entry name" value="MBOAT_fam"/>
</dbReference>
<dbReference type="InterPro" id="IPR024194">
    <property type="entry name" value="Ac/AlaTfrase_AlgI/DltB"/>
</dbReference>
<proteinExistence type="inferred from homology"/>
<dbReference type="EMBL" id="QUBQ01000009">
    <property type="protein sequence ID" value="REK69235.1"/>
    <property type="molecule type" value="Genomic_DNA"/>
</dbReference>
<keyword evidence="4 9" id="KW-0808">Transferase</keyword>
<organism evidence="11 12">
    <name type="scientific">Paenibacillus paeoniae</name>
    <dbReference type="NCBI Taxonomy" id="2292705"/>
    <lineage>
        <taxon>Bacteria</taxon>
        <taxon>Bacillati</taxon>
        <taxon>Bacillota</taxon>
        <taxon>Bacilli</taxon>
        <taxon>Bacillales</taxon>
        <taxon>Paenibacillaceae</taxon>
        <taxon>Paenibacillus</taxon>
    </lineage>
</organism>
<evidence type="ECO:0000256" key="1">
    <source>
        <dbReference type="ARBA" id="ARBA00004651"/>
    </source>
</evidence>
<dbReference type="PIRSF" id="PIRSF500217">
    <property type="entry name" value="AlgI"/>
    <property type="match status" value="1"/>
</dbReference>
<comment type="caution">
    <text evidence="11">The sequence shown here is derived from an EMBL/GenBank/DDBJ whole genome shotgun (WGS) entry which is preliminary data.</text>
</comment>
<feature type="transmembrane region" description="Helical" evidence="10">
    <location>
        <begin position="435"/>
        <end position="452"/>
    </location>
</feature>
<comment type="subcellular location">
    <subcellularLocation>
        <location evidence="1">Cell membrane</location>
        <topology evidence="1">Multi-pass membrane protein</topology>
    </subcellularLocation>
</comment>
<feature type="transmembrane region" description="Helical" evidence="10">
    <location>
        <begin position="339"/>
        <end position="356"/>
    </location>
</feature>
<keyword evidence="8 9" id="KW-0012">Acyltransferase</keyword>
<dbReference type="PANTHER" id="PTHR13285:SF23">
    <property type="entry name" value="TEICHOIC ACID D-ALANYLTRANSFERASE"/>
    <property type="match status" value="1"/>
</dbReference>
<keyword evidence="12" id="KW-1185">Reference proteome</keyword>
<dbReference type="AlphaFoldDB" id="A0A371NZZ3"/>
<keyword evidence="6 10" id="KW-1133">Transmembrane helix</keyword>
<evidence type="ECO:0000256" key="10">
    <source>
        <dbReference type="SAM" id="Phobius"/>
    </source>
</evidence>
<feature type="transmembrane region" description="Helical" evidence="10">
    <location>
        <begin position="78"/>
        <end position="96"/>
    </location>
</feature>
<dbReference type="Proteomes" id="UP000261905">
    <property type="component" value="Unassembled WGS sequence"/>
</dbReference>
<dbReference type="PIRSF" id="PIRSF016636">
    <property type="entry name" value="AlgI_DltB"/>
    <property type="match status" value="1"/>
</dbReference>
<evidence type="ECO:0000313" key="12">
    <source>
        <dbReference type="Proteomes" id="UP000261905"/>
    </source>
</evidence>
<evidence type="ECO:0000256" key="4">
    <source>
        <dbReference type="ARBA" id="ARBA00022679"/>
    </source>
</evidence>
<protein>
    <submittedName>
        <fullName evidence="11">MBOAT family protein</fullName>
    </submittedName>
</protein>
<dbReference type="GO" id="GO:0016746">
    <property type="term" value="F:acyltransferase activity"/>
    <property type="evidence" value="ECO:0007669"/>
    <property type="project" value="UniProtKB-KW"/>
</dbReference>
<gene>
    <name evidence="11" type="ORF">DX130_25310</name>
</gene>
<feature type="transmembrane region" description="Helical" evidence="10">
    <location>
        <begin position="146"/>
        <end position="166"/>
    </location>
</feature>
<evidence type="ECO:0000256" key="5">
    <source>
        <dbReference type="ARBA" id="ARBA00022692"/>
    </source>
</evidence>
<keyword evidence="3 9" id="KW-1003">Cell membrane</keyword>
<feature type="transmembrane region" description="Helical" evidence="10">
    <location>
        <begin position="216"/>
        <end position="236"/>
    </location>
</feature>
<feature type="transmembrane region" description="Helical" evidence="10">
    <location>
        <begin position="47"/>
        <end position="66"/>
    </location>
</feature>